<evidence type="ECO:0000313" key="10">
    <source>
        <dbReference type="Proteomes" id="UP001162031"/>
    </source>
</evidence>
<comment type="caution">
    <text evidence="9">The sequence shown here is derived from an EMBL/GenBank/DDBJ whole genome shotgun (WGS) entry which is preliminary data.</text>
</comment>
<evidence type="ECO:0000256" key="2">
    <source>
        <dbReference type="ARBA" id="ARBA00022448"/>
    </source>
</evidence>
<keyword evidence="5 7" id="KW-0472">Membrane</keyword>
<sequence>MTCFTCCEGVSARLLFLTACAIIEYLSQSVVLVLAPMVALHFYPDTSFARLGFYTAILSGSGFLGHALSCSFWINAARSLQSSKGVILWGLAVTGAGFFSLLLCKSLVAMSLVRFATGLSSGASPVALIEVDNICGSRQTKLALVAKALGAGLGAAGTFALITLGTRLSKRSEDEDDDLAARDAALYVYPFGAVSILAWIAVTVMLVALRLRGRTTSYTQLAEDDDEFLNFMPQGPSDAPAALRSSTSAITSSTCSSDGGSPLGPTLAHVKSVFDEAFGRTAMSLGIKKAMASPTKMAAITMLATPQPHFRLIRRILPHYYHGYTSDGHLVVWDFVGRVNMDKLNAAGYTTSDLRDHYHFFMAFAQEMLLRTSTQKIVYVVDLDGLSLGDADVRAVDGVCAVIKTLQRELPNRLQVLAVLNAPVWFSQVMKRIRPHLAKRTADKVSFLSTESATRDLIALIGVDSLPQRYGGRNGVEIGKSAQERSLDALLKRTTAPLERTIEIVGTPRSRRLSVGRSQTSTGHSIISDDDGSDEEAFFDCSEYGLQGVEDVEDQEPEISVVVVSQSTVSPKTEAVARSSSAATSGTYQSLAKKPVKAARPSANPAPLATPELAITREPLTCLVLLLYFFWSLVQLSFDEMLPLWFFKHNATAPDEGVHAEPPSLRSTVSSITLLVSGSLASLSLAVLLGQTAAAFICSSARNVMTPLATLRIGLLVQVPILGCFPLLHRFKVDVLPFAYVLVVAVLALKQLLAGVALHGIMALLDNSVVVDRRLAVHRASQRVRYVAHFVASAAAPALFALLGYFDQAFPFDQSLLYFVQALGLAFLLCFSIAVPSRLNFPVLFSRGKR</sequence>
<dbReference type="CDD" id="cd00170">
    <property type="entry name" value="SEC14"/>
    <property type="match status" value="1"/>
</dbReference>
<dbReference type="PANTHER" id="PTHR23504:SF15">
    <property type="entry name" value="MAJOR FACILITATOR SUPERFAMILY (MFS) PROFILE DOMAIN-CONTAINING PROTEIN"/>
    <property type="match status" value="1"/>
</dbReference>
<evidence type="ECO:0000256" key="5">
    <source>
        <dbReference type="ARBA" id="ARBA00023136"/>
    </source>
</evidence>
<dbReference type="Gene3D" id="3.40.525.10">
    <property type="entry name" value="CRAL-TRIO lipid binding domain"/>
    <property type="match status" value="1"/>
</dbReference>
<feature type="transmembrane region" description="Helical" evidence="7">
    <location>
        <begin position="818"/>
        <end position="841"/>
    </location>
</feature>
<evidence type="ECO:0000256" key="1">
    <source>
        <dbReference type="ARBA" id="ARBA00004141"/>
    </source>
</evidence>
<dbReference type="PANTHER" id="PTHR23504">
    <property type="entry name" value="MAJOR FACILITATOR SUPERFAMILY DOMAIN-CONTAINING PROTEIN 10"/>
    <property type="match status" value="1"/>
</dbReference>
<dbReference type="GO" id="GO:0016020">
    <property type="term" value="C:membrane"/>
    <property type="evidence" value="ECO:0007669"/>
    <property type="project" value="UniProtKB-SubCell"/>
</dbReference>
<evidence type="ECO:0000256" key="6">
    <source>
        <dbReference type="SAM" id="MobiDB-lite"/>
    </source>
</evidence>
<dbReference type="InterPro" id="IPR001251">
    <property type="entry name" value="CRAL-TRIO_dom"/>
</dbReference>
<keyword evidence="10" id="KW-1185">Reference proteome</keyword>
<reference evidence="9" key="1">
    <citation type="submission" date="2022-12" db="EMBL/GenBank/DDBJ databases">
        <authorList>
            <person name="Webb A."/>
        </authorList>
    </citation>
    <scope>NUCLEOTIDE SEQUENCE</scope>
    <source>
        <strain evidence="9">Hp1</strain>
    </source>
</reference>
<feature type="transmembrane region" description="Helical" evidence="7">
    <location>
        <begin position="86"/>
        <end position="104"/>
    </location>
</feature>
<organism evidence="9 10">
    <name type="scientific">Hyaloperonospora brassicae</name>
    <name type="common">Brassica downy mildew</name>
    <name type="synonym">Peronospora brassicae</name>
    <dbReference type="NCBI Taxonomy" id="162125"/>
    <lineage>
        <taxon>Eukaryota</taxon>
        <taxon>Sar</taxon>
        <taxon>Stramenopiles</taxon>
        <taxon>Oomycota</taxon>
        <taxon>Peronosporomycetes</taxon>
        <taxon>Peronosporales</taxon>
        <taxon>Peronosporaceae</taxon>
        <taxon>Hyaloperonospora</taxon>
    </lineage>
</organism>
<feature type="transmembrane region" description="Helical" evidence="7">
    <location>
        <begin position="186"/>
        <end position="209"/>
    </location>
</feature>
<feature type="transmembrane region" description="Helical" evidence="7">
    <location>
        <begin position="740"/>
        <end position="765"/>
    </location>
</feature>
<comment type="subcellular location">
    <subcellularLocation>
        <location evidence="1">Membrane</location>
        <topology evidence="1">Multi-pass membrane protein</topology>
    </subcellularLocation>
</comment>
<dbReference type="Proteomes" id="UP001162031">
    <property type="component" value="Unassembled WGS sequence"/>
</dbReference>
<protein>
    <recommendedName>
        <fullName evidence="8">CRAL-TRIO domain-containing protein</fullName>
    </recommendedName>
</protein>
<keyword evidence="4 7" id="KW-1133">Transmembrane helix</keyword>
<dbReference type="PROSITE" id="PS50191">
    <property type="entry name" value="CRAL_TRIO"/>
    <property type="match status" value="1"/>
</dbReference>
<gene>
    <name evidence="9" type="ORF">HBR001_LOCUS1217</name>
</gene>
<evidence type="ECO:0000256" key="7">
    <source>
        <dbReference type="SAM" id="Phobius"/>
    </source>
</evidence>
<feature type="transmembrane region" description="Helical" evidence="7">
    <location>
        <begin position="672"/>
        <end position="697"/>
    </location>
</feature>
<feature type="transmembrane region" description="Helical" evidence="7">
    <location>
        <begin position="786"/>
        <end position="806"/>
    </location>
</feature>
<proteinExistence type="predicted"/>
<feature type="transmembrane region" description="Helical" evidence="7">
    <location>
        <begin position="51"/>
        <end position="74"/>
    </location>
</feature>
<feature type="region of interest" description="Disordered" evidence="6">
    <location>
        <begin position="513"/>
        <end position="532"/>
    </location>
</feature>
<evidence type="ECO:0000256" key="3">
    <source>
        <dbReference type="ARBA" id="ARBA00022692"/>
    </source>
</evidence>
<dbReference type="SUPFAM" id="SSF103473">
    <property type="entry name" value="MFS general substrate transporter"/>
    <property type="match status" value="1"/>
</dbReference>
<feature type="domain" description="CRAL-TRIO" evidence="8">
    <location>
        <begin position="309"/>
        <end position="478"/>
    </location>
</feature>
<dbReference type="AlphaFoldDB" id="A0AAV0T6W2"/>
<evidence type="ECO:0000313" key="9">
    <source>
        <dbReference type="EMBL" id="CAI5714306.1"/>
    </source>
</evidence>
<feature type="transmembrane region" description="Helical" evidence="7">
    <location>
        <begin position="14"/>
        <end position="39"/>
    </location>
</feature>
<dbReference type="SMART" id="SM00516">
    <property type="entry name" value="SEC14"/>
    <property type="match status" value="1"/>
</dbReference>
<name>A0AAV0T6W2_HYABA</name>
<accession>A0AAV0T6W2</accession>
<feature type="transmembrane region" description="Helical" evidence="7">
    <location>
        <begin position="144"/>
        <end position="166"/>
    </location>
</feature>
<evidence type="ECO:0000259" key="8">
    <source>
        <dbReference type="PROSITE" id="PS50191"/>
    </source>
</evidence>
<evidence type="ECO:0000256" key="4">
    <source>
        <dbReference type="ARBA" id="ARBA00022989"/>
    </source>
</evidence>
<keyword evidence="2" id="KW-0813">Transport</keyword>
<keyword evidence="3 7" id="KW-0812">Transmembrane</keyword>
<dbReference type="EMBL" id="CANTFL010000122">
    <property type="protein sequence ID" value="CAI5714306.1"/>
    <property type="molecule type" value="Genomic_DNA"/>
</dbReference>
<dbReference type="SUPFAM" id="SSF52087">
    <property type="entry name" value="CRAL/TRIO domain"/>
    <property type="match status" value="1"/>
</dbReference>
<dbReference type="Pfam" id="PF00650">
    <property type="entry name" value="CRAL_TRIO"/>
    <property type="match status" value="1"/>
</dbReference>
<feature type="transmembrane region" description="Helical" evidence="7">
    <location>
        <begin position="709"/>
        <end position="728"/>
    </location>
</feature>
<dbReference type="InterPro" id="IPR036259">
    <property type="entry name" value="MFS_trans_sf"/>
</dbReference>
<dbReference type="InterPro" id="IPR036865">
    <property type="entry name" value="CRAL-TRIO_dom_sf"/>
</dbReference>
<feature type="transmembrane region" description="Helical" evidence="7">
    <location>
        <begin position="620"/>
        <end position="638"/>
    </location>
</feature>